<evidence type="ECO:0000313" key="1">
    <source>
        <dbReference type="EMBL" id="AFA39891.1"/>
    </source>
</evidence>
<dbReference type="KEGG" id="pog:Pogu_1864"/>
<dbReference type="HOGENOM" id="CLU_3057286_0_0_2"/>
<evidence type="ECO:0000313" key="2">
    <source>
        <dbReference type="Proteomes" id="UP000009062"/>
    </source>
</evidence>
<accession>H6QAW8</accession>
<sequence length="53" mass="6395">MEKNSIRIGKLPIEVVEKIPTPEDVFKLKENWNQRAFACFIRLSINSAWRKYW</sequence>
<organism evidence="1 2">
    <name type="scientific">Pyrobaculum oguniense (strain DSM 13380 / JCM 10595 / TE7)</name>
    <dbReference type="NCBI Taxonomy" id="698757"/>
    <lineage>
        <taxon>Archaea</taxon>
        <taxon>Thermoproteota</taxon>
        <taxon>Thermoprotei</taxon>
        <taxon>Thermoproteales</taxon>
        <taxon>Thermoproteaceae</taxon>
        <taxon>Pyrobaculum</taxon>
    </lineage>
</organism>
<gene>
    <name evidence="1" type="ordered locus">Pogu_1864</name>
</gene>
<reference evidence="1 2" key="1">
    <citation type="journal article" date="2012" name="Stand. Genomic Sci.">
        <title>Complete genome sequence of Pyrobaculum oguniense.</title>
        <authorList>
            <person name="Bernick D.L."/>
            <person name="Karplus K."/>
            <person name="Lui L.M."/>
            <person name="Coker J.K."/>
            <person name="Murphy J.N."/>
            <person name="Chan P.P."/>
            <person name="Cozen A.E."/>
            <person name="Lowe T.M."/>
        </authorList>
    </citation>
    <scope>NUCLEOTIDE SEQUENCE [LARGE SCALE GENOMIC DNA]</scope>
    <source>
        <strain evidence="1 2">TE7</strain>
    </source>
</reference>
<dbReference type="Proteomes" id="UP000009062">
    <property type="component" value="Chromosome"/>
</dbReference>
<name>H6QAW8_PYROT</name>
<keyword evidence="2" id="KW-1185">Reference proteome</keyword>
<protein>
    <submittedName>
        <fullName evidence="1">Uncharacterized protein</fullName>
    </submittedName>
</protein>
<dbReference type="AlphaFoldDB" id="H6QAW8"/>
<dbReference type="EMBL" id="CP003316">
    <property type="protein sequence ID" value="AFA39891.1"/>
    <property type="molecule type" value="Genomic_DNA"/>
</dbReference>
<proteinExistence type="predicted"/>